<dbReference type="InterPro" id="IPR038330">
    <property type="entry name" value="TspO/MBR-related_sf"/>
</dbReference>
<feature type="transmembrane region" description="Helical" evidence="6">
    <location>
        <begin position="143"/>
        <end position="167"/>
    </location>
</feature>
<evidence type="ECO:0000256" key="2">
    <source>
        <dbReference type="ARBA" id="ARBA00007524"/>
    </source>
</evidence>
<dbReference type="EMBL" id="JAGKSP010000009">
    <property type="protein sequence ID" value="MBP3965079.1"/>
    <property type="molecule type" value="Genomic_DNA"/>
</dbReference>
<keyword evidence="5 6" id="KW-0472">Membrane</keyword>
<feature type="transmembrane region" description="Helical" evidence="6">
    <location>
        <begin position="105"/>
        <end position="123"/>
    </location>
</feature>
<feature type="transmembrane region" description="Helical" evidence="6">
    <location>
        <begin position="203"/>
        <end position="218"/>
    </location>
</feature>
<dbReference type="PANTHER" id="PTHR33802">
    <property type="entry name" value="SI:CH211-161H7.5-RELATED"/>
    <property type="match status" value="1"/>
</dbReference>
<dbReference type="InterPro" id="IPR004307">
    <property type="entry name" value="TspO_MBR"/>
</dbReference>
<feature type="transmembrane region" description="Helical" evidence="6">
    <location>
        <begin position="7"/>
        <end position="23"/>
    </location>
</feature>
<keyword evidence="3 6" id="KW-0812">Transmembrane</keyword>
<dbReference type="Pfam" id="PF03073">
    <property type="entry name" value="TspO_MBR"/>
    <property type="match status" value="1"/>
</dbReference>
<dbReference type="RefSeq" id="WP_210661245.1">
    <property type="nucleotide sequence ID" value="NZ_JAGKSP010000009.1"/>
</dbReference>
<organism evidence="7 8">
    <name type="scientific">Paenibacillus lignilyticus</name>
    <dbReference type="NCBI Taxonomy" id="1172615"/>
    <lineage>
        <taxon>Bacteria</taxon>
        <taxon>Bacillati</taxon>
        <taxon>Bacillota</taxon>
        <taxon>Bacilli</taxon>
        <taxon>Bacillales</taxon>
        <taxon>Paenibacillaceae</taxon>
        <taxon>Paenibacillus</taxon>
    </lineage>
</organism>
<evidence type="ECO:0000313" key="7">
    <source>
        <dbReference type="EMBL" id="MBP3965079.1"/>
    </source>
</evidence>
<comment type="caution">
    <text evidence="7">The sequence shown here is derived from an EMBL/GenBank/DDBJ whole genome shotgun (WGS) entry which is preliminary data.</text>
</comment>
<reference evidence="7 8" key="1">
    <citation type="submission" date="2021-04" db="EMBL/GenBank/DDBJ databases">
        <title>Paenibacillus sp. DLE-14 whole genome sequence.</title>
        <authorList>
            <person name="Ham Y.J."/>
        </authorList>
    </citation>
    <scope>NUCLEOTIDE SEQUENCE [LARGE SCALE GENOMIC DNA]</scope>
    <source>
        <strain evidence="7 8">DLE-14</strain>
    </source>
</reference>
<comment type="similarity">
    <text evidence="2">Belongs to the TspO/BZRP family.</text>
</comment>
<sequence length="254" mass="28975">MRSVLPFINAIDLALVLVLNYWFEKLPLGGKTTGQIAAQYPVLIQPAGYAFGIWTVIYALLIGFVVYTFTKEGSQSRSVQACSLYFMLSCIFNVWWLAAFHLEKLTASVIIMFSLLFTLIILYTRIRSFSKRPFALADRIFVFLPFSLYLGWICVATIVNVAVALYAFHWNRFGISDEAWTIFMLIIAAMLASWMGIRYNDQAVVTVFIWAFIAIGVSNDSHLVIAYTAYFLALLLFIRTLYRVLPIKEEDPFS</sequence>
<keyword evidence="4 6" id="KW-1133">Transmembrane helix</keyword>
<keyword evidence="8" id="KW-1185">Reference proteome</keyword>
<name>A0ABS5CGX7_9BACL</name>
<evidence type="ECO:0000256" key="5">
    <source>
        <dbReference type="ARBA" id="ARBA00023136"/>
    </source>
</evidence>
<feature type="transmembrane region" description="Helical" evidence="6">
    <location>
        <begin position="81"/>
        <end position="99"/>
    </location>
</feature>
<dbReference type="Proteomes" id="UP000673394">
    <property type="component" value="Unassembled WGS sequence"/>
</dbReference>
<evidence type="ECO:0000256" key="4">
    <source>
        <dbReference type="ARBA" id="ARBA00022989"/>
    </source>
</evidence>
<protein>
    <submittedName>
        <fullName evidence="7">Tryptophan-rich sensory protein</fullName>
    </submittedName>
</protein>
<feature type="transmembrane region" description="Helical" evidence="6">
    <location>
        <begin position="49"/>
        <end position="69"/>
    </location>
</feature>
<accession>A0ABS5CGX7</accession>
<dbReference type="Gene3D" id="1.20.1260.100">
    <property type="entry name" value="TspO/MBR protein"/>
    <property type="match status" value="1"/>
</dbReference>
<proteinExistence type="inferred from homology"/>
<comment type="subcellular location">
    <subcellularLocation>
        <location evidence="1">Membrane</location>
        <topology evidence="1">Multi-pass membrane protein</topology>
    </subcellularLocation>
</comment>
<evidence type="ECO:0000256" key="6">
    <source>
        <dbReference type="SAM" id="Phobius"/>
    </source>
</evidence>
<dbReference type="PANTHER" id="PTHR33802:SF1">
    <property type="entry name" value="XK-RELATED PROTEIN"/>
    <property type="match status" value="1"/>
</dbReference>
<evidence type="ECO:0000313" key="8">
    <source>
        <dbReference type="Proteomes" id="UP000673394"/>
    </source>
</evidence>
<evidence type="ECO:0000256" key="3">
    <source>
        <dbReference type="ARBA" id="ARBA00022692"/>
    </source>
</evidence>
<gene>
    <name evidence="7" type="ORF">I8J30_20340</name>
</gene>
<evidence type="ECO:0000256" key="1">
    <source>
        <dbReference type="ARBA" id="ARBA00004141"/>
    </source>
</evidence>
<feature type="transmembrane region" description="Helical" evidence="6">
    <location>
        <begin position="179"/>
        <end position="196"/>
    </location>
</feature>
<feature type="transmembrane region" description="Helical" evidence="6">
    <location>
        <begin position="224"/>
        <end position="242"/>
    </location>
</feature>